<sequence>MEPMTHDELVNLEVCIPNLKLLQAETATKQVPSPSSQREDEYATKWGLLVLALQIYRQLEGHIEVPFLFVIPRRTQMWPLALWQLKLGEFVRMCQVRHAKLAGWKQEQLTQLGFTWHKPSRRPLRSSKSAPSALLCAMWKQDQLDALDFQWHGLKTNIRFETKLMALQAFHDAYGHLRVPPTYQLPSEKVKWDGEPIALGEIVVKLRQSSKRTLSLDRMLQLNKLGFVWSPTHDKAQHLRATSA</sequence>
<accession>A0A6G0XJ40</accession>
<comment type="caution">
    <text evidence="2">The sequence shown here is derived from an EMBL/GenBank/DDBJ whole genome shotgun (WGS) entry which is preliminary data.</text>
</comment>
<dbReference type="Proteomes" id="UP000481153">
    <property type="component" value="Unassembled WGS sequence"/>
</dbReference>
<evidence type="ECO:0000259" key="1">
    <source>
        <dbReference type="Pfam" id="PF03457"/>
    </source>
</evidence>
<evidence type="ECO:0000313" key="3">
    <source>
        <dbReference type="Proteomes" id="UP000481153"/>
    </source>
</evidence>
<name>A0A6G0XJ40_9STRA</name>
<organism evidence="2 3">
    <name type="scientific">Aphanomyces euteiches</name>
    <dbReference type="NCBI Taxonomy" id="100861"/>
    <lineage>
        <taxon>Eukaryota</taxon>
        <taxon>Sar</taxon>
        <taxon>Stramenopiles</taxon>
        <taxon>Oomycota</taxon>
        <taxon>Saprolegniomycetes</taxon>
        <taxon>Saprolegniales</taxon>
        <taxon>Verrucalvaceae</taxon>
        <taxon>Aphanomyces</taxon>
    </lineage>
</organism>
<dbReference type="EMBL" id="VJMJ01000052">
    <property type="protein sequence ID" value="KAF0740372.1"/>
    <property type="molecule type" value="Genomic_DNA"/>
</dbReference>
<dbReference type="AlphaFoldDB" id="A0A6G0XJ40"/>
<evidence type="ECO:0000313" key="2">
    <source>
        <dbReference type="EMBL" id="KAF0740372.1"/>
    </source>
</evidence>
<dbReference type="InterPro" id="IPR005114">
    <property type="entry name" value="Helicase_assoc"/>
</dbReference>
<gene>
    <name evidence="2" type="ORF">Ae201684_004109</name>
</gene>
<dbReference type="Pfam" id="PF03457">
    <property type="entry name" value="HA"/>
    <property type="match status" value="1"/>
</dbReference>
<proteinExistence type="predicted"/>
<keyword evidence="3" id="KW-1185">Reference proteome</keyword>
<dbReference type="VEuPathDB" id="FungiDB:AeMF1_019448"/>
<reference evidence="2 3" key="1">
    <citation type="submission" date="2019-07" db="EMBL/GenBank/DDBJ databases">
        <title>Genomics analysis of Aphanomyces spp. identifies a new class of oomycete effector associated with host adaptation.</title>
        <authorList>
            <person name="Gaulin E."/>
        </authorList>
    </citation>
    <scope>NUCLEOTIDE SEQUENCE [LARGE SCALE GENOMIC DNA]</scope>
    <source>
        <strain evidence="2 3">ATCC 201684</strain>
    </source>
</reference>
<feature type="domain" description="Helicase-associated" evidence="1">
    <location>
        <begin position="159"/>
        <end position="227"/>
    </location>
</feature>
<dbReference type="PANTHER" id="PTHR37066">
    <property type="entry name" value="HELICASE-ASSOCIATED"/>
    <property type="match status" value="1"/>
</dbReference>
<protein>
    <recommendedName>
        <fullName evidence="1">Helicase-associated domain-containing protein</fullName>
    </recommendedName>
</protein>
<dbReference type="PANTHER" id="PTHR37066:SF1">
    <property type="entry name" value="LNS2_PITP DOMAIN-CONTAINING PROTEIN"/>
    <property type="match status" value="1"/>
</dbReference>